<evidence type="ECO:0000313" key="4">
    <source>
        <dbReference type="Proteomes" id="UP000244193"/>
    </source>
</evidence>
<dbReference type="InterPro" id="IPR026444">
    <property type="entry name" value="Secre_tail"/>
</dbReference>
<keyword evidence="4" id="KW-1185">Reference proteome</keyword>
<dbReference type="Pfam" id="PF17164">
    <property type="entry name" value="DUF5122"/>
    <property type="match status" value="13"/>
</dbReference>
<name>A0A2S0RBC9_9FLAO</name>
<dbReference type="EMBL" id="CP028811">
    <property type="protein sequence ID" value="AWA28946.1"/>
    <property type="molecule type" value="Genomic_DNA"/>
</dbReference>
<sequence>MKYFYLLLFSGLLVSAQDNSNNQQWGNKPYNSLSFTGPQGNLSGNLDNNQVFAIAEQPDGKILIGGGFYNFNELESPKVVRVNPDGTVDPTFLSTITKEYFTRVTNILVLADGRIVITGQFDGGIASYRILDSYGHVLDPGNLISGNLCNAALLQADGKILLSGEHNQNGYITKGITRLNNDGTLDTTFPTVGQNVGSVQAYQIRGFAQQSDGKVIVVGEFSGYRGAIVKNMFRMNTDGTLDTTFNNQSNINDEIHCVKVLPDDSILIGGDFYEFGGVTRNHFAKLHPDGTLDTGFPVDNTIYPVNSIDVQPDGKILLATDYSPNNTGFSTRLNPDGSVDTSFFKNSLVDGDANIVHVLSNGRIIFGGDFKTFQGAPRKYLVAVSENGILDAAFNPCTGANDEIRKMVKLPDGKILIAGKFEEFNGTTHFGVARILADGSVDPSFDCGTAFLNGTVNDLAISGDGKIIVGGIFSNVLNSGLNGVVRLHPDGTLDTSFQAPLASGQYATHIAIQADGKVLLSGEIYLGLSAYYRLNPDGSHDAAFDPNLSPYNTYSITVQPDQKIIYTGSFSYGTGESKHGVARVNPDGSIDTGFNVTSGANGNVYAASLYPNGKILFGGTSTNYNNTTVGCVFRVNANGSLDNTFVNQTAYAPVHSITQQSDGKIIITGAFSAVNGHPSKKVARLHANGSVDTQFLTTSANGFYAASSLLDDDGELIVAGDFTEYNGVHRGRINRVNMSTLETGAEVPGLDEKISVYPNPANATVTVSSSSAIEAISLYDIKGVLLKQFEAYGFEATIDISAYEASVYVLKIKSGHGLSSRKIVKL</sequence>
<dbReference type="Proteomes" id="UP000244193">
    <property type="component" value="Chromosome"/>
</dbReference>
<evidence type="ECO:0000313" key="3">
    <source>
        <dbReference type="EMBL" id="AWA28946.1"/>
    </source>
</evidence>
<keyword evidence="1" id="KW-0732">Signal</keyword>
<dbReference type="AlphaFoldDB" id="A0A2S0RBC9"/>
<dbReference type="InterPro" id="IPR013431">
    <property type="entry name" value="Delta_60_rpt"/>
</dbReference>
<dbReference type="InterPro" id="IPR011047">
    <property type="entry name" value="Quinoprotein_ADH-like_sf"/>
</dbReference>
<dbReference type="Gene3D" id="2.80.10.50">
    <property type="match status" value="6"/>
</dbReference>
<reference evidence="3 4" key="1">
    <citation type="submission" date="2018-04" db="EMBL/GenBank/DDBJ databases">
        <title>Genome sequencing of Flavobacterium sp. HYN0048.</title>
        <authorList>
            <person name="Yi H."/>
            <person name="Baek C."/>
        </authorList>
    </citation>
    <scope>NUCLEOTIDE SEQUENCE [LARGE SCALE GENOMIC DNA]</scope>
    <source>
        <strain evidence="3 4">HYN0048</strain>
    </source>
</reference>
<proteinExistence type="predicted"/>
<dbReference type="OrthoDB" id="9805017at2"/>
<dbReference type="PANTHER" id="PTHR42754:SF1">
    <property type="entry name" value="LIPOPROTEIN"/>
    <property type="match status" value="1"/>
</dbReference>
<dbReference type="Pfam" id="PF18962">
    <property type="entry name" value="Por_Secre_tail"/>
    <property type="match status" value="1"/>
</dbReference>
<evidence type="ECO:0000259" key="2">
    <source>
        <dbReference type="Pfam" id="PF18962"/>
    </source>
</evidence>
<accession>A0A2S0RBC9</accession>
<protein>
    <recommendedName>
        <fullName evidence="2">Secretion system C-terminal sorting domain-containing protein</fullName>
    </recommendedName>
</protein>
<organism evidence="3 4">
    <name type="scientific">Flavobacterium magnum</name>
    <dbReference type="NCBI Taxonomy" id="2162713"/>
    <lineage>
        <taxon>Bacteria</taxon>
        <taxon>Pseudomonadati</taxon>
        <taxon>Bacteroidota</taxon>
        <taxon>Flavobacteriia</taxon>
        <taxon>Flavobacteriales</taxon>
        <taxon>Flavobacteriaceae</taxon>
        <taxon>Flavobacterium</taxon>
    </lineage>
</organism>
<dbReference type="RefSeq" id="WP_108369532.1">
    <property type="nucleotide sequence ID" value="NZ_CP028811.1"/>
</dbReference>
<feature type="domain" description="Secretion system C-terminal sorting" evidence="2">
    <location>
        <begin position="756"/>
        <end position="824"/>
    </location>
</feature>
<dbReference type="KEGG" id="fmg:HYN48_01960"/>
<dbReference type="NCBIfam" id="TIGR04183">
    <property type="entry name" value="Por_Secre_tail"/>
    <property type="match status" value="1"/>
</dbReference>
<dbReference type="SUPFAM" id="SSF63829">
    <property type="entry name" value="Calcium-dependent phosphotriesterase"/>
    <property type="match status" value="1"/>
</dbReference>
<dbReference type="NCBIfam" id="TIGR02608">
    <property type="entry name" value="delta_60_rpt"/>
    <property type="match status" value="11"/>
</dbReference>
<dbReference type="PANTHER" id="PTHR42754">
    <property type="entry name" value="ENDOGLUCANASE"/>
    <property type="match status" value="1"/>
</dbReference>
<evidence type="ECO:0000256" key="1">
    <source>
        <dbReference type="ARBA" id="ARBA00022729"/>
    </source>
</evidence>
<dbReference type="SUPFAM" id="SSF50998">
    <property type="entry name" value="Quinoprotein alcohol dehydrogenase-like"/>
    <property type="match status" value="1"/>
</dbReference>
<gene>
    <name evidence="3" type="ORF">HYN48_01960</name>
</gene>